<evidence type="ECO:0000313" key="2">
    <source>
        <dbReference type="EMBL" id="CAB5131202.1"/>
    </source>
</evidence>
<gene>
    <name evidence="1" type="ORF">UFOPK4275_00555</name>
    <name evidence="2" type="ORF">UFOPK4422_01348</name>
</gene>
<accession>A0A6J7T5C4</accession>
<dbReference type="EMBL" id="CAFBQJ010000077">
    <property type="protein sequence ID" value="CAB5048170.1"/>
    <property type="molecule type" value="Genomic_DNA"/>
</dbReference>
<evidence type="ECO:0000313" key="1">
    <source>
        <dbReference type="EMBL" id="CAB5048170.1"/>
    </source>
</evidence>
<organism evidence="1">
    <name type="scientific">freshwater metagenome</name>
    <dbReference type="NCBI Taxonomy" id="449393"/>
    <lineage>
        <taxon>unclassified sequences</taxon>
        <taxon>metagenomes</taxon>
        <taxon>ecological metagenomes</taxon>
    </lineage>
</organism>
<dbReference type="InterPro" id="IPR003789">
    <property type="entry name" value="Asn/Gln_tRNA_amidoTrase-B-like"/>
</dbReference>
<proteinExistence type="predicted"/>
<dbReference type="PANTHER" id="PTHR28055:SF1">
    <property type="entry name" value="ALTERED INHERITANCE OF MITOCHONDRIA PROTEIN 41, MITOCHONDRIAL"/>
    <property type="match status" value="1"/>
</dbReference>
<dbReference type="Gene3D" id="1.10.1510.10">
    <property type="entry name" value="Uncharacterised protein YqeY/AIM41 PF09424, N-terminal domain"/>
    <property type="match status" value="1"/>
</dbReference>
<dbReference type="PANTHER" id="PTHR28055">
    <property type="entry name" value="ALTERED INHERITANCE OF MITOCHONDRIA PROTEIN 41, MITOCHONDRIAL"/>
    <property type="match status" value="1"/>
</dbReference>
<dbReference type="GO" id="GO:0016884">
    <property type="term" value="F:carbon-nitrogen ligase activity, with glutamine as amido-N-donor"/>
    <property type="evidence" value="ECO:0007669"/>
    <property type="project" value="InterPro"/>
</dbReference>
<dbReference type="InterPro" id="IPR023168">
    <property type="entry name" value="GatB_Yqey_C_2"/>
</dbReference>
<protein>
    <submittedName>
        <fullName evidence="1">Unannotated protein</fullName>
    </submittedName>
</protein>
<dbReference type="InterPro" id="IPR042184">
    <property type="entry name" value="YqeY/Aim41_N"/>
</dbReference>
<dbReference type="Gene3D" id="1.10.10.410">
    <property type="match status" value="1"/>
</dbReference>
<dbReference type="EMBL" id="CAFBRX010000164">
    <property type="protein sequence ID" value="CAB5131202.1"/>
    <property type="molecule type" value="Genomic_DNA"/>
</dbReference>
<dbReference type="AlphaFoldDB" id="A0A6J7T5C4"/>
<reference evidence="1" key="1">
    <citation type="submission" date="2020-05" db="EMBL/GenBank/DDBJ databases">
        <authorList>
            <person name="Chiriac C."/>
            <person name="Salcher M."/>
            <person name="Ghai R."/>
            <person name="Kavagutti S V."/>
        </authorList>
    </citation>
    <scope>NUCLEOTIDE SEQUENCE</scope>
</reference>
<dbReference type="Pfam" id="PF09424">
    <property type="entry name" value="YqeY"/>
    <property type="match status" value="1"/>
</dbReference>
<dbReference type="InterPro" id="IPR019004">
    <property type="entry name" value="YqeY/Aim41"/>
</dbReference>
<name>A0A6J7T5C4_9ZZZZ</name>
<sequence>MSTESGLKSRIQADINEALRSGDELLKSTLRMALAAIMNAEVAGAQAVVLTDDQIINLLRSEVKKRAESAEIYAAAGRTELATKETQEMVIIETYLPAAMDAVALASIVAEEVANAAANGQEGARAMGAVIKAVKERVGAQADGSAIAAAVKSALN</sequence>
<dbReference type="SUPFAM" id="SSF89095">
    <property type="entry name" value="GatB/YqeY motif"/>
    <property type="match status" value="1"/>
</dbReference>